<comment type="caution">
    <text evidence="6">The sequence shown here is derived from an EMBL/GenBank/DDBJ whole genome shotgun (WGS) entry which is preliminary data.</text>
</comment>
<dbReference type="InterPro" id="IPR006336">
    <property type="entry name" value="GCS2"/>
</dbReference>
<dbReference type="Gene3D" id="3.30.590.20">
    <property type="match status" value="1"/>
</dbReference>
<name>A0ABP7S971_9PSEU</name>
<reference evidence="7" key="1">
    <citation type="journal article" date="2019" name="Int. J. Syst. Evol. Microbiol.">
        <title>The Global Catalogue of Microorganisms (GCM) 10K type strain sequencing project: providing services to taxonomists for standard genome sequencing and annotation.</title>
        <authorList>
            <consortium name="The Broad Institute Genomics Platform"/>
            <consortium name="The Broad Institute Genome Sequencing Center for Infectious Disease"/>
            <person name="Wu L."/>
            <person name="Ma J."/>
        </authorList>
    </citation>
    <scope>NUCLEOTIDE SEQUENCE [LARGE SCALE GENOMIC DNA]</scope>
    <source>
        <strain evidence="7">JCM 17342</strain>
    </source>
</reference>
<keyword evidence="1 5" id="KW-0436">Ligase</keyword>
<comment type="similarity">
    <text evidence="5">Belongs to the glutamate--cysteine ligase type 2 family. YbdK subfamily.</text>
</comment>
<dbReference type="Pfam" id="PF04107">
    <property type="entry name" value="GCS2"/>
    <property type="match status" value="1"/>
</dbReference>
<evidence type="ECO:0000256" key="3">
    <source>
        <dbReference type="ARBA" id="ARBA00022840"/>
    </source>
</evidence>
<comment type="function">
    <text evidence="5">ATP-dependent carboxylate-amine ligase which exhibits weak glutamate--cysteine ligase activity.</text>
</comment>
<dbReference type="RefSeq" id="WP_344875697.1">
    <property type="nucleotide sequence ID" value="NZ_BAABAL010000009.1"/>
</dbReference>
<dbReference type="NCBIfam" id="NF010041">
    <property type="entry name" value="PRK13517.1-1"/>
    <property type="match status" value="1"/>
</dbReference>
<proteinExistence type="inferred from homology"/>
<dbReference type="GO" id="GO:0016874">
    <property type="term" value="F:ligase activity"/>
    <property type="evidence" value="ECO:0007669"/>
    <property type="project" value="UniProtKB-KW"/>
</dbReference>
<dbReference type="Proteomes" id="UP001501747">
    <property type="component" value="Unassembled WGS sequence"/>
</dbReference>
<evidence type="ECO:0000256" key="2">
    <source>
        <dbReference type="ARBA" id="ARBA00022741"/>
    </source>
</evidence>
<dbReference type="PANTHER" id="PTHR36510:SF1">
    <property type="entry name" value="GLUTAMATE--CYSTEINE LIGASE 2-RELATED"/>
    <property type="match status" value="1"/>
</dbReference>
<organism evidence="6 7">
    <name type="scientific">Allokutzneria multivorans</name>
    <dbReference type="NCBI Taxonomy" id="1142134"/>
    <lineage>
        <taxon>Bacteria</taxon>
        <taxon>Bacillati</taxon>
        <taxon>Actinomycetota</taxon>
        <taxon>Actinomycetes</taxon>
        <taxon>Pseudonocardiales</taxon>
        <taxon>Pseudonocardiaceae</taxon>
        <taxon>Allokutzneria</taxon>
    </lineage>
</organism>
<evidence type="ECO:0000313" key="7">
    <source>
        <dbReference type="Proteomes" id="UP001501747"/>
    </source>
</evidence>
<gene>
    <name evidence="6" type="ORF">GCM10022247_33500</name>
</gene>
<evidence type="ECO:0000256" key="4">
    <source>
        <dbReference type="ARBA" id="ARBA00048819"/>
    </source>
</evidence>
<dbReference type="InterPro" id="IPR014746">
    <property type="entry name" value="Gln_synth/guanido_kin_cat_dom"/>
</dbReference>
<dbReference type="InterPro" id="IPR011793">
    <property type="entry name" value="YbdK"/>
</dbReference>
<dbReference type="HAMAP" id="MF_01609">
    <property type="entry name" value="Glu_cys_ligase_2"/>
    <property type="match status" value="1"/>
</dbReference>
<accession>A0ABP7S971</accession>
<evidence type="ECO:0000256" key="1">
    <source>
        <dbReference type="ARBA" id="ARBA00022598"/>
    </source>
</evidence>
<keyword evidence="3 5" id="KW-0067">ATP-binding</keyword>
<dbReference type="PANTHER" id="PTHR36510">
    <property type="entry name" value="GLUTAMATE--CYSTEINE LIGASE 2-RELATED"/>
    <property type="match status" value="1"/>
</dbReference>
<protein>
    <recommendedName>
        <fullName evidence="5">Putative glutamate--cysteine ligase 2</fullName>
        <ecNumber evidence="5">6.3.2.2</ecNumber>
    </recommendedName>
    <alternativeName>
        <fullName evidence="5">Gamma-glutamylcysteine synthetase 2</fullName>
        <shortName evidence="5">GCS 2</shortName>
        <shortName evidence="5">Gamma-GCS 2</shortName>
    </alternativeName>
</protein>
<dbReference type="EC" id="6.3.2.2" evidence="5"/>
<evidence type="ECO:0000256" key="5">
    <source>
        <dbReference type="HAMAP-Rule" id="MF_01609"/>
    </source>
</evidence>
<sequence length="361" mass="39462">MEPLTVGVEEEFLLVEAETGNLSWEGPALLRAASGSDGDLQPELTRCQVESATPVCTTATEVLENLRELRGTLAEHARRRGLRLIATGTAPLHEPAPPRLTENPRYRRISEHAGALATASPCCGCHIHVGVPDREVAVQVVNHLRPWLPVLLALSVNSPFSGGADTGYESWRSLSWSQWPSAGPPPYSDSHAAYEESVRELLDSGAAMDRAMIYWDVRLSDEWPTVELRVCDVMPTASEATLLAVLARALVARAVESEEPAPRLSHHALRSALWRAARDGISGQGYDLRTGRLVPMSELVEQLVDWTAPELEQFGDLGFVRSTVPRLSQLGSGALRQRRAFAEGGWKGLVDKLSEQTEEIT</sequence>
<keyword evidence="7" id="KW-1185">Reference proteome</keyword>
<dbReference type="NCBIfam" id="TIGR02050">
    <property type="entry name" value="gshA_cyan_rel"/>
    <property type="match status" value="1"/>
</dbReference>
<keyword evidence="2 5" id="KW-0547">Nucleotide-binding</keyword>
<dbReference type="SUPFAM" id="SSF55931">
    <property type="entry name" value="Glutamine synthetase/guanido kinase"/>
    <property type="match status" value="1"/>
</dbReference>
<comment type="catalytic activity">
    <reaction evidence="4 5">
        <text>L-cysteine + L-glutamate + ATP = gamma-L-glutamyl-L-cysteine + ADP + phosphate + H(+)</text>
        <dbReference type="Rhea" id="RHEA:13285"/>
        <dbReference type="ChEBI" id="CHEBI:15378"/>
        <dbReference type="ChEBI" id="CHEBI:29985"/>
        <dbReference type="ChEBI" id="CHEBI:30616"/>
        <dbReference type="ChEBI" id="CHEBI:35235"/>
        <dbReference type="ChEBI" id="CHEBI:43474"/>
        <dbReference type="ChEBI" id="CHEBI:58173"/>
        <dbReference type="ChEBI" id="CHEBI:456216"/>
        <dbReference type="EC" id="6.3.2.2"/>
    </reaction>
</comment>
<dbReference type="EMBL" id="BAABAL010000009">
    <property type="protein sequence ID" value="GAA4008593.1"/>
    <property type="molecule type" value="Genomic_DNA"/>
</dbReference>
<dbReference type="InterPro" id="IPR050141">
    <property type="entry name" value="GCL_type2/YbdK_subfam"/>
</dbReference>
<evidence type="ECO:0000313" key="6">
    <source>
        <dbReference type="EMBL" id="GAA4008593.1"/>
    </source>
</evidence>